<evidence type="ECO:0000256" key="4">
    <source>
        <dbReference type="SAM" id="MobiDB-lite"/>
    </source>
</evidence>
<keyword evidence="5" id="KW-0812">Transmembrane</keyword>
<feature type="compositionally biased region" description="Pro residues" evidence="4">
    <location>
        <begin position="107"/>
        <end position="119"/>
    </location>
</feature>
<comment type="caution">
    <text evidence="6">The sequence shown here is derived from an EMBL/GenBank/DDBJ whole genome shotgun (WGS) entry which is preliminary data.</text>
</comment>
<accession>A0A8H6JE20</accession>
<keyword evidence="5" id="KW-1133">Transmembrane helix</keyword>
<evidence type="ECO:0008006" key="8">
    <source>
        <dbReference type="Google" id="ProtNLM"/>
    </source>
</evidence>
<evidence type="ECO:0000313" key="7">
    <source>
        <dbReference type="Proteomes" id="UP000639643"/>
    </source>
</evidence>
<keyword evidence="1" id="KW-0479">Metal-binding</keyword>
<organism evidence="6 7">
    <name type="scientific">Colletotrichum musicola</name>
    <dbReference type="NCBI Taxonomy" id="2175873"/>
    <lineage>
        <taxon>Eukaryota</taxon>
        <taxon>Fungi</taxon>
        <taxon>Dikarya</taxon>
        <taxon>Ascomycota</taxon>
        <taxon>Pezizomycotina</taxon>
        <taxon>Sordariomycetes</taxon>
        <taxon>Hypocreomycetidae</taxon>
        <taxon>Glomerellales</taxon>
        <taxon>Glomerellaceae</taxon>
        <taxon>Colletotrichum</taxon>
        <taxon>Colletotrichum orchidearum species complex</taxon>
    </lineage>
</organism>
<evidence type="ECO:0000256" key="2">
    <source>
        <dbReference type="ARBA" id="ARBA00022771"/>
    </source>
</evidence>
<sequence>MFSRPTPAQNDNDLAVIPETGKRPSVDSTASAPASIAPAVSPSAAAPPGSPPEARGHQCLRCQAPSGSPLGCGHAYCDKCLPPALRETGCPECRRLEAEKVPNAHTEPPPQDSFRVPPPRPHDVEAQSRPKKRQSTFSKGFACILLMFFIITVAVCLITWAQLGYASVIQELIERIKEGFEGSSEGPDEGLGGDPEEVWWRL</sequence>
<feature type="region of interest" description="Disordered" evidence="4">
    <location>
        <begin position="1"/>
        <end position="57"/>
    </location>
</feature>
<dbReference type="PROSITE" id="PS00518">
    <property type="entry name" value="ZF_RING_1"/>
    <property type="match status" value="1"/>
</dbReference>
<feature type="transmembrane region" description="Helical" evidence="5">
    <location>
        <begin position="141"/>
        <end position="163"/>
    </location>
</feature>
<feature type="region of interest" description="Disordered" evidence="4">
    <location>
        <begin position="101"/>
        <end position="132"/>
    </location>
</feature>
<dbReference type="InterPro" id="IPR017907">
    <property type="entry name" value="Znf_RING_CS"/>
</dbReference>
<keyword evidence="2" id="KW-0863">Zinc-finger</keyword>
<name>A0A8H6JE20_9PEZI</name>
<evidence type="ECO:0000256" key="5">
    <source>
        <dbReference type="SAM" id="Phobius"/>
    </source>
</evidence>
<keyword evidence="3" id="KW-0862">Zinc</keyword>
<evidence type="ECO:0000256" key="1">
    <source>
        <dbReference type="ARBA" id="ARBA00022723"/>
    </source>
</evidence>
<protein>
    <recommendedName>
        <fullName evidence="8">RING-type domain-containing protein</fullName>
    </recommendedName>
</protein>
<proteinExistence type="predicted"/>
<reference evidence="6" key="1">
    <citation type="journal article" date="2020" name="Phytopathology">
        <title>Genome Sequence Resources of Colletotrichum truncatum, C. plurivorum, C. musicola, and C. sojae: Four Species Pathogenic to Soybean (Glycine max).</title>
        <authorList>
            <person name="Rogerio F."/>
            <person name="Boufleur T.R."/>
            <person name="Ciampi-Guillardi M."/>
            <person name="Sukno S.A."/>
            <person name="Thon M.R."/>
            <person name="Massola Junior N.S."/>
            <person name="Baroncelli R."/>
        </authorList>
    </citation>
    <scope>NUCLEOTIDE SEQUENCE</scope>
    <source>
        <strain evidence="6">LFN0074</strain>
    </source>
</reference>
<dbReference type="SUPFAM" id="SSF57850">
    <property type="entry name" value="RING/U-box"/>
    <property type="match status" value="1"/>
</dbReference>
<dbReference type="GO" id="GO:0008270">
    <property type="term" value="F:zinc ion binding"/>
    <property type="evidence" value="ECO:0007669"/>
    <property type="project" value="UniProtKB-KW"/>
</dbReference>
<evidence type="ECO:0000256" key="3">
    <source>
        <dbReference type="ARBA" id="ARBA00022833"/>
    </source>
</evidence>
<dbReference type="AlphaFoldDB" id="A0A8H6JE20"/>
<gene>
    <name evidence="6" type="ORF">CMUS01_13281</name>
</gene>
<evidence type="ECO:0000313" key="6">
    <source>
        <dbReference type="EMBL" id="KAF6811390.1"/>
    </source>
</evidence>
<keyword evidence="5" id="KW-0472">Membrane</keyword>
<dbReference type="EMBL" id="WIGM01000819">
    <property type="protein sequence ID" value="KAF6811390.1"/>
    <property type="molecule type" value="Genomic_DNA"/>
</dbReference>
<keyword evidence="7" id="KW-1185">Reference proteome</keyword>
<feature type="compositionally biased region" description="Low complexity" evidence="4">
    <location>
        <begin position="28"/>
        <end position="47"/>
    </location>
</feature>
<feature type="compositionally biased region" description="Polar residues" evidence="4">
    <location>
        <begin position="1"/>
        <end position="12"/>
    </location>
</feature>
<dbReference type="Proteomes" id="UP000639643">
    <property type="component" value="Unassembled WGS sequence"/>
</dbReference>